<comment type="function">
    <text evidence="3">Has a role in nuclear-cytoplasmic transport of proteins and mRNAs.</text>
</comment>
<keyword evidence="3" id="KW-0813">Transport</keyword>
<dbReference type="STRING" id="1077348.A0A2G8S9Z8"/>
<dbReference type="GO" id="GO:0005635">
    <property type="term" value="C:nuclear envelope"/>
    <property type="evidence" value="ECO:0007669"/>
    <property type="project" value="UniProtKB-ARBA"/>
</dbReference>
<organism evidence="5 6">
    <name type="scientific">Ganoderma sinense ZZ0214-1</name>
    <dbReference type="NCBI Taxonomy" id="1077348"/>
    <lineage>
        <taxon>Eukaryota</taxon>
        <taxon>Fungi</taxon>
        <taxon>Dikarya</taxon>
        <taxon>Basidiomycota</taxon>
        <taxon>Agaricomycotina</taxon>
        <taxon>Agaricomycetes</taxon>
        <taxon>Polyporales</taxon>
        <taxon>Polyporaceae</taxon>
        <taxon>Ganoderma</taxon>
    </lineage>
</organism>
<dbReference type="GO" id="GO:0006606">
    <property type="term" value="P:protein import into nucleus"/>
    <property type="evidence" value="ECO:0007669"/>
    <property type="project" value="UniProtKB-ARBA"/>
</dbReference>
<dbReference type="CDD" id="cd00780">
    <property type="entry name" value="NTF2"/>
    <property type="match status" value="1"/>
</dbReference>
<dbReference type="PROSITE" id="PS50177">
    <property type="entry name" value="NTF2_DOMAIN"/>
    <property type="match status" value="1"/>
</dbReference>
<dbReference type="FunFam" id="3.10.450.50:FF:000005">
    <property type="entry name" value="Nuclear transport factor 2"/>
    <property type="match status" value="1"/>
</dbReference>
<evidence type="ECO:0000259" key="4">
    <source>
        <dbReference type="PROSITE" id="PS50177"/>
    </source>
</evidence>
<keyword evidence="3" id="KW-0653">Protein transport</keyword>
<dbReference type="InterPro" id="IPR018222">
    <property type="entry name" value="Nuclear_transport_factor_2_euk"/>
</dbReference>
<comment type="caution">
    <text evidence="5">The sequence shown here is derived from an EMBL/GenBank/DDBJ whole genome shotgun (WGS) entry which is preliminary data.</text>
</comment>
<evidence type="ECO:0000313" key="5">
    <source>
        <dbReference type="EMBL" id="PIL30574.1"/>
    </source>
</evidence>
<name>A0A2G8S9Z8_9APHY</name>
<gene>
    <name evidence="5" type="ORF">GSI_07274</name>
</gene>
<sequence length="124" mass="13874">MGDINAIAKQFTDFYYSTFDTNRANLASLYRDFSMLTWEGTQLVGANSISEKLVSLPFEKVQHKVSTLDAQPSNPNVASLIVSVTGLLIVDDSPNPLQYSQIFQLMPDGGSYYVYNDIFRLNYG</sequence>
<dbReference type="GO" id="GO:0051028">
    <property type="term" value="P:mRNA transport"/>
    <property type="evidence" value="ECO:0007669"/>
    <property type="project" value="UniProtKB-UniRule"/>
</dbReference>
<dbReference type="AlphaFoldDB" id="A0A2G8S9Z8"/>
<evidence type="ECO:0000256" key="1">
    <source>
        <dbReference type="ARBA" id="ARBA00022490"/>
    </source>
</evidence>
<protein>
    <recommendedName>
        <fullName evidence="2 3">Nuclear transport factor 2</fullName>
        <shortName evidence="3">NTF-2</shortName>
    </recommendedName>
</protein>
<dbReference type="SUPFAM" id="SSF54427">
    <property type="entry name" value="NTF2-like"/>
    <property type="match status" value="1"/>
</dbReference>
<keyword evidence="1 3" id="KW-0963">Cytoplasm</keyword>
<comment type="subcellular location">
    <subcellularLocation>
        <location evidence="3">Cytoplasm</location>
    </subcellularLocation>
    <subcellularLocation>
        <location evidence="3">Nucleus</location>
    </subcellularLocation>
</comment>
<proteinExistence type="predicted"/>
<dbReference type="InterPro" id="IPR045875">
    <property type="entry name" value="NTF2"/>
</dbReference>
<keyword evidence="3" id="KW-0539">Nucleus</keyword>
<dbReference type="Pfam" id="PF02136">
    <property type="entry name" value="NTF2"/>
    <property type="match status" value="1"/>
</dbReference>
<dbReference type="EMBL" id="AYKW01000014">
    <property type="protein sequence ID" value="PIL30574.1"/>
    <property type="molecule type" value="Genomic_DNA"/>
</dbReference>
<evidence type="ECO:0000313" key="6">
    <source>
        <dbReference type="Proteomes" id="UP000230002"/>
    </source>
</evidence>
<accession>A0A2G8S9Z8</accession>
<reference evidence="5 6" key="1">
    <citation type="journal article" date="2015" name="Sci. Rep.">
        <title>Chromosome-level genome map provides insights into diverse defense mechanisms in the medicinal fungus Ganoderma sinense.</title>
        <authorList>
            <person name="Zhu Y."/>
            <person name="Xu J."/>
            <person name="Sun C."/>
            <person name="Zhou S."/>
            <person name="Xu H."/>
            <person name="Nelson D.R."/>
            <person name="Qian J."/>
            <person name="Song J."/>
            <person name="Luo H."/>
            <person name="Xiang L."/>
            <person name="Li Y."/>
            <person name="Xu Z."/>
            <person name="Ji A."/>
            <person name="Wang L."/>
            <person name="Lu S."/>
            <person name="Hayward A."/>
            <person name="Sun W."/>
            <person name="Li X."/>
            <person name="Schwartz D.C."/>
            <person name="Wang Y."/>
            <person name="Chen S."/>
        </authorList>
    </citation>
    <scope>NUCLEOTIDE SEQUENCE [LARGE SCALE GENOMIC DNA]</scope>
    <source>
        <strain evidence="5 6">ZZ0214-1</strain>
    </source>
</reference>
<dbReference type="InterPro" id="IPR002075">
    <property type="entry name" value="NTF2_dom"/>
</dbReference>
<dbReference type="PANTHER" id="PTHR12612">
    <property type="entry name" value="NUCLEAR TRANSPORT FACTOR 2"/>
    <property type="match status" value="1"/>
</dbReference>
<keyword evidence="6" id="KW-1185">Reference proteome</keyword>
<dbReference type="GO" id="GO:0005737">
    <property type="term" value="C:cytoplasm"/>
    <property type="evidence" value="ECO:0007669"/>
    <property type="project" value="UniProtKB-SubCell"/>
</dbReference>
<evidence type="ECO:0000256" key="3">
    <source>
        <dbReference type="RuleBase" id="RU369002"/>
    </source>
</evidence>
<dbReference type="OrthoDB" id="6507044at2759"/>
<feature type="domain" description="NTF2" evidence="4">
    <location>
        <begin position="7"/>
        <end position="121"/>
    </location>
</feature>
<dbReference type="Gene3D" id="3.10.450.50">
    <property type="match status" value="1"/>
</dbReference>
<evidence type="ECO:0000256" key="2">
    <source>
        <dbReference type="ARBA" id="ARBA00026247"/>
    </source>
</evidence>
<dbReference type="InterPro" id="IPR032710">
    <property type="entry name" value="NTF2-like_dom_sf"/>
</dbReference>
<dbReference type="Proteomes" id="UP000230002">
    <property type="component" value="Unassembled WGS sequence"/>
</dbReference>